<gene>
    <name evidence="2" type="ORF">GCM10012280_37710</name>
</gene>
<dbReference type="PROSITE" id="PS50075">
    <property type="entry name" value="CARRIER"/>
    <property type="match status" value="1"/>
</dbReference>
<accession>A0A917ZRE8</accession>
<dbReference type="InterPro" id="IPR009081">
    <property type="entry name" value="PP-bd_ACP"/>
</dbReference>
<evidence type="ECO:0000313" key="2">
    <source>
        <dbReference type="EMBL" id="GGO90963.1"/>
    </source>
</evidence>
<keyword evidence="3" id="KW-1185">Reference proteome</keyword>
<dbReference type="Proteomes" id="UP000641932">
    <property type="component" value="Unassembled WGS sequence"/>
</dbReference>
<dbReference type="RefSeq" id="WP_189132885.1">
    <property type="nucleotide sequence ID" value="NZ_BMMS01000015.1"/>
</dbReference>
<reference evidence="2" key="2">
    <citation type="submission" date="2020-09" db="EMBL/GenBank/DDBJ databases">
        <authorList>
            <person name="Sun Q."/>
            <person name="Zhou Y."/>
        </authorList>
    </citation>
    <scope>NUCLEOTIDE SEQUENCE</scope>
    <source>
        <strain evidence="2">CGMCC 4.7201</strain>
    </source>
</reference>
<dbReference type="SUPFAM" id="SSF47336">
    <property type="entry name" value="ACP-like"/>
    <property type="match status" value="1"/>
</dbReference>
<dbReference type="InterPro" id="IPR036736">
    <property type="entry name" value="ACP-like_sf"/>
</dbReference>
<dbReference type="Pfam" id="PF00550">
    <property type="entry name" value="PP-binding"/>
    <property type="match status" value="1"/>
</dbReference>
<feature type="domain" description="Carrier" evidence="1">
    <location>
        <begin position="1"/>
        <end position="74"/>
    </location>
</feature>
<organism evidence="2 3">
    <name type="scientific">Wenjunlia tyrosinilytica</name>
    <dbReference type="NCBI Taxonomy" id="1544741"/>
    <lineage>
        <taxon>Bacteria</taxon>
        <taxon>Bacillati</taxon>
        <taxon>Actinomycetota</taxon>
        <taxon>Actinomycetes</taxon>
        <taxon>Kitasatosporales</taxon>
        <taxon>Streptomycetaceae</taxon>
        <taxon>Wenjunlia</taxon>
    </lineage>
</organism>
<dbReference type="Gene3D" id="1.10.1200.10">
    <property type="entry name" value="ACP-like"/>
    <property type="match status" value="1"/>
</dbReference>
<evidence type="ECO:0000313" key="3">
    <source>
        <dbReference type="Proteomes" id="UP000641932"/>
    </source>
</evidence>
<protein>
    <recommendedName>
        <fullName evidence="1">Carrier domain-containing protein</fullName>
    </recommendedName>
</protein>
<sequence length="74" mass="8203">MNTIDDFVALVRDELGLPVTRENIAAALDDLPGWDSVHLLSLVALLERETGRMLPMPELFEATSLEHVYRLAAA</sequence>
<evidence type="ECO:0000259" key="1">
    <source>
        <dbReference type="PROSITE" id="PS50075"/>
    </source>
</evidence>
<dbReference type="AlphaFoldDB" id="A0A917ZRE8"/>
<comment type="caution">
    <text evidence="2">The sequence shown here is derived from an EMBL/GenBank/DDBJ whole genome shotgun (WGS) entry which is preliminary data.</text>
</comment>
<reference evidence="2" key="1">
    <citation type="journal article" date="2014" name="Int. J. Syst. Evol. Microbiol.">
        <title>Complete genome sequence of Corynebacterium casei LMG S-19264T (=DSM 44701T), isolated from a smear-ripened cheese.</title>
        <authorList>
            <consortium name="US DOE Joint Genome Institute (JGI-PGF)"/>
            <person name="Walter F."/>
            <person name="Albersmeier A."/>
            <person name="Kalinowski J."/>
            <person name="Ruckert C."/>
        </authorList>
    </citation>
    <scope>NUCLEOTIDE SEQUENCE</scope>
    <source>
        <strain evidence="2">CGMCC 4.7201</strain>
    </source>
</reference>
<dbReference type="EMBL" id="BMMS01000015">
    <property type="protein sequence ID" value="GGO90963.1"/>
    <property type="molecule type" value="Genomic_DNA"/>
</dbReference>
<name>A0A917ZRE8_9ACTN</name>
<proteinExistence type="predicted"/>